<proteinExistence type="predicted"/>
<accession>A0A1T5G472</accession>
<organism evidence="2 3">
    <name type="scientific">Sphingopyxis flava</name>
    <dbReference type="NCBI Taxonomy" id="1507287"/>
    <lineage>
        <taxon>Bacteria</taxon>
        <taxon>Pseudomonadati</taxon>
        <taxon>Pseudomonadota</taxon>
        <taxon>Alphaproteobacteria</taxon>
        <taxon>Sphingomonadales</taxon>
        <taxon>Sphingomonadaceae</taxon>
        <taxon>Sphingopyxis</taxon>
    </lineage>
</organism>
<feature type="non-terminal residue" evidence="2">
    <location>
        <position position="74"/>
    </location>
</feature>
<feature type="region of interest" description="Disordered" evidence="1">
    <location>
        <begin position="40"/>
        <end position="60"/>
    </location>
</feature>
<sequence length="74" mass="8399">MMQDAKLPAQQDGAQRDRSDQAAYRGHTFVQGLYHADKKAPPEILLETSRDPSLGTDPVPSDRYFSREFYAVEK</sequence>
<gene>
    <name evidence="2" type="ORF">SAMN06295937_10568</name>
</gene>
<reference evidence="3" key="1">
    <citation type="submission" date="2017-02" db="EMBL/GenBank/DDBJ databases">
        <authorList>
            <person name="Varghese N."/>
            <person name="Submissions S."/>
        </authorList>
    </citation>
    <scope>NUCLEOTIDE SEQUENCE [LARGE SCALE GENOMIC DNA]</scope>
    <source>
        <strain evidence="3">R11H</strain>
    </source>
</reference>
<evidence type="ECO:0000256" key="1">
    <source>
        <dbReference type="SAM" id="MobiDB-lite"/>
    </source>
</evidence>
<keyword evidence="3" id="KW-1185">Reference proteome</keyword>
<dbReference type="AlphaFoldDB" id="A0A1T5G472"/>
<evidence type="ECO:0000313" key="2">
    <source>
        <dbReference type="EMBL" id="SKC03210.1"/>
    </source>
</evidence>
<dbReference type="Proteomes" id="UP000190044">
    <property type="component" value="Unassembled WGS sequence"/>
</dbReference>
<dbReference type="EMBL" id="FUYP01000056">
    <property type="protein sequence ID" value="SKC03210.1"/>
    <property type="molecule type" value="Genomic_DNA"/>
</dbReference>
<feature type="region of interest" description="Disordered" evidence="1">
    <location>
        <begin position="1"/>
        <end position="26"/>
    </location>
</feature>
<evidence type="ECO:0000313" key="3">
    <source>
        <dbReference type="Proteomes" id="UP000190044"/>
    </source>
</evidence>
<protein>
    <submittedName>
        <fullName evidence="2">Uncharacterized protein</fullName>
    </submittedName>
</protein>
<name>A0A1T5G472_9SPHN</name>